<dbReference type="SMART" id="SM00968">
    <property type="entry name" value="SMC_hinge"/>
    <property type="match status" value="1"/>
</dbReference>
<keyword evidence="10" id="KW-0131">Cell cycle</keyword>
<keyword evidence="9" id="KW-0539">Nucleus</keyword>
<dbReference type="SUPFAM" id="SSF75553">
    <property type="entry name" value="Smc hinge domain"/>
    <property type="match status" value="1"/>
</dbReference>
<keyword evidence="3" id="KW-0132">Cell division</keyword>
<dbReference type="GO" id="GO:0051301">
    <property type="term" value="P:cell division"/>
    <property type="evidence" value="ECO:0007669"/>
    <property type="project" value="UniProtKB-KW"/>
</dbReference>
<dbReference type="Gene3D" id="3.40.50.300">
    <property type="entry name" value="P-loop containing nucleotide triphosphate hydrolases"/>
    <property type="match status" value="2"/>
</dbReference>
<dbReference type="Gene3D" id="1.10.287.1490">
    <property type="match status" value="1"/>
</dbReference>
<name>A0A9C7UNX3_9RHOD</name>
<dbReference type="EMBL" id="BQMJ01000015">
    <property type="protein sequence ID" value="GJQ10329.1"/>
    <property type="molecule type" value="Genomic_DNA"/>
</dbReference>
<sequence length="1164" mass="135409">MYIEEIIIDGFKSYATRTHIGPFDPHFNAITGFNGSGKSNILDAICFVMGISSLSHLRASSLQELIYKQGQSGVHKASVTIIFNNTHKQQTPPGYENCERITVTRQILTGGRSKYLVNGHVSQPNAVQNLFQSVQLNVNNPHFLIMQGRITKVINMKPQEVVAMIEEAAGTRMYEMKREAALKTISKKDKKLEEIDELFQSQITPTLEKLRKERANYMQWVTNQEELEKLRKWSLLAEYYSHQLSLERVVENMKEKENRHEKWLQEIEEKSQRMRFIEQQLNKANESSNPRTLKEIRDAEEKMDELSKQLVRETTLYENCKDSYNREKNENERNIKSLHSSRERRENLVQSLQNLQQLMEQKKRELDRSTQRFEKAFQFGNANSLDTRKQLLQDELSDAGKDLKQLEYKISRVNGQLENLEEEKTSFMDVLSKETDSLKELEQQKTKLVNELNELKIAIHELDFDKDGNERLLKERDEHNTAIQQMIERLDAMKGRLNMIDFQYDKKNSGLDDTNVYGMIAQLFQLPNLERYSTSIETAAGSKLYQVVVDTEQTAKRLLERGRLARKVTIIPLNRIHSKMIAQDKLQRIEKICHDARLALSLIDYDAYYEPAMKFVFGNIIICPDKETANQISFHPDIKVRTVTLQGDIYDPAGTLTGGSYSNPTDKTSVLESLMEMTQLKRQIASHEKSVEKLDSIIRRNQEKESLFREQIRKQNMLQHQIELLESRLESSEAMQVSQKLQQTENQIQQLLHERVHLQEMLEACQERMKRLEEQLQNPIQADIENPIERLRNEQKQLRKETVDTSMALQTTQLELNHLKDECARLEKVINSSNQNISQMETEMSNLQNKQCETRKIIDELDANLNKLRQQVKNQNQEVVALEMEKNELFSKLETFQVEMERETGELDSLRQHKESIQKRMRELERKFPSIEEECHSFRDQLRDVSQSNVQDKLSSLEKEQSRLDRVVNRKVSSMFEQAEQEYQDLLRKKRIVENDRRQIQTVIKELDEKKVKAVEKTWNKVNEDLASIFSSLLPGSSAYLKPLEGKSILEGLEIQVALNHSWKKSLSELSGGQRSLVALSLILALLRYKPAPLYILDEVDAALDLSHTQNIGTMLRKHFGYSQFIVVSLKEGMFQNANILFRTKLVDGTSTVERTSGDKENMA</sequence>
<evidence type="ECO:0000313" key="15">
    <source>
        <dbReference type="Proteomes" id="UP001061958"/>
    </source>
</evidence>
<evidence type="ECO:0000259" key="13">
    <source>
        <dbReference type="SMART" id="SM00968"/>
    </source>
</evidence>
<dbReference type="InterPro" id="IPR027120">
    <property type="entry name" value="Smc2_ABC"/>
</dbReference>
<dbReference type="Pfam" id="PF02463">
    <property type="entry name" value="SMC_N"/>
    <property type="match status" value="1"/>
</dbReference>
<keyword evidence="6" id="KW-0067">ATP-binding</keyword>
<evidence type="ECO:0000256" key="2">
    <source>
        <dbReference type="ARBA" id="ARBA00005231"/>
    </source>
</evidence>
<keyword evidence="7 11" id="KW-0175">Coiled coil</keyword>
<dbReference type="FunFam" id="3.40.50.300:FF:000385">
    <property type="entry name" value="Structural maintenance of chromosomes 2"/>
    <property type="match status" value="1"/>
</dbReference>
<comment type="similarity">
    <text evidence="2">Belongs to the SMC family. SMC2 subfamily.</text>
</comment>
<dbReference type="InterPro" id="IPR027417">
    <property type="entry name" value="P-loop_NTPase"/>
</dbReference>
<evidence type="ECO:0000256" key="12">
    <source>
        <dbReference type="SAM" id="MobiDB-lite"/>
    </source>
</evidence>
<evidence type="ECO:0000256" key="8">
    <source>
        <dbReference type="ARBA" id="ARBA00023067"/>
    </source>
</evidence>
<evidence type="ECO:0000256" key="5">
    <source>
        <dbReference type="ARBA" id="ARBA00022776"/>
    </source>
</evidence>
<evidence type="ECO:0000256" key="4">
    <source>
        <dbReference type="ARBA" id="ARBA00022741"/>
    </source>
</evidence>
<dbReference type="SUPFAM" id="SSF52540">
    <property type="entry name" value="P-loop containing nucleoside triphosphate hydrolases"/>
    <property type="match status" value="2"/>
</dbReference>
<comment type="subcellular location">
    <subcellularLocation>
        <location evidence="1">Nucleus</location>
    </subcellularLocation>
</comment>
<feature type="region of interest" description="Disordered" evidence="12">
    <location>
        <begin position="322"/>
        <end position="343"/>
    </location>
</feature>
<keyword evidence="5" id="KW-0498">Mitosis</keyword>
<dbReference type="GO" id="GO:0005694">
    <property type="term" value="C:chromosome"/>
    <property type="evidence" value="ECO:0007669"/>
    <property type="project" value="InterPro"/>
</dbReference>
<dbReference type="InterPro" id="IPR024704">
    <property type="entry name" value="SMC"/>
</dbReference>
<protein>
    <recommendedName>
        <fullName evidence="13">SMC hinge domain-containing protein</fullName>
    </recommendedName>
</protein>
<dbReference type="GO" id="GO:0005524">
    <property type="term" value="F:ATP binding"/>
    <property type="evidence" value="ECO:0007669"/>
    <property type="project" value="UniProtKB-KW"/>
</dbReference>
<dbReference type="GO" id="GO:0030261">
    <property type="term" value="P:chromosome condensation"/>
    <property type="evidence" value="ECO:0007669"/>
    <property type="project" value="UniProtKB-KW"/>
</dbReference>
<evidence type="ECO:0000256" key="11">
    <source>
        <dbReference type="SAM" id="Coils"/>
    </source>
</evidence>
<dbReference type="GO" id="GO:0005634">
    <property type="term" value="C:nucleus"/>
    <property type="evidence" value="ECO:0007669"/>
    <property type="project" value="UniProtKB-SubCell"/>
</dbReference>
<evidence type="ECO:0000256" key="1">
    <source>
        <dbReference type="ARBA" id="ARBA00004123"/>
    </source>
</evidence>
<dbReference type="PIRSF" id="PIRSF005719">
    <property type="entry name" value="SMC"/>
    <property type="match status" value="1"/>
</dbReference>
<evidence type="ECO:0000256" key="9">
    <source>
        <dbReference type="ARBA" id="ARBA00023242"/>
    </source>
</evidence>
<evidence type="ECO:0000256" key="10">
    <source>
        <dbReference type="ARBA" id="ARBA00023306"/>
    </source>
</evidence>
<dbReference type="GO" id="GO:0016887">
    <property type="term" value="F:ATP hydrolysis activity"/>
    <property type="evidence" value="ECO:0007669"/>
    <property type="project" value="InterPro"/>
</dbReference>
<keyword evidence="4" id="KW-0547">Nucleotide-binding</keyword>
<organism evidence="14 15">
    <name type="scientific">Galdieria partita</name>
    <dbReference type="NCBI Taxonomy" id="83374"/>
    <lineage>
        <taxon>Eukaryota</taxon>
        <taxon>Rhodophyta</taxon>
        <taxon>Bangiophyceae</taxon>
        <taxon>Galdieriales</taxon>
        <taxon>Galdieriaceae</taxon>
        <taxon>Galdieria</taxon>
    </lineage>
</organism>
<feature type="domain" description="SMC hinge" evidence="13">
    <location>
        <begin position="514"/>
        <end position="633"/>
    </location>
</feature>
<dbReference type="InterPro" id="IPR010935">
    <property type="entry name" value="SMC_hinge"/>
</dbReference>
<feature type="coiled-coil region" evidence="11">
    <location>
        <begin position="677"/>
        <end position="941"/>
    </location>
</feature>
<dbReference type="Gene3D" id="3.30.70.1620">
    <property type="match status" value="1"/>
</dbReference>
<dbReference type="Pfam" id="PF06470">
    <property type="entry name" value="SMC_hinge"/>
    <property type="match status" value="1"/>
</dbReference>
<accession>A0A9C7UNX3</accession>
<dbReference type="CDD" id="cd03273">
    <property type="entry name" value="ABC_SMC2_euk"/>
    <property type="match status" value="1"/>
</dbReference>
<gene>
    <name evidence="14" type="ORF">GpartN1_g2120.t1</name>
</gene>
<evidence type="ECO:0000256" key="6">
    <source>
        <dbReference type="ARBA" id="ARBA00022840"/>
    </source>
</evidence>
<keyword evidence="8" id="KW-0226">DNA condensation</keyword>
<dbReference type="Gene3D" id="1.20.1060.20">
    <property type="match status" value="1"/>
</dbReference>
<comment type="caution">
    <text evidence="14">The sequence shown here is derived from an EMBL/GenBank/DDBJ whole genome shotgun (WGS) entry which is preliminary data.</text>
</comment>
<dbReference type="PANTHER" id="PTHR43977">
    <property type="entry name" value="STRUCTURAL MAINTENANCE OF CHROMOSOMES PROTEIN 3"/>
    <property type="match status" value="1"/>
</dbReference>
<dbReference type="Proteomes" id="UP001061958">
    <property type="component" value="Unassembled WGS sequence"/>
</dbReference>
<dbReference type="InterPro" id="IPR036277">
    <property type="entry name" value="SMC_hinge_sf"/>
</dbReference>
<proteinExistence type="inferred from homology"/>
<reference evidence="14" key="1">
    <citation type="journal article" date="2022" name="Proc. Natl. Acad. Sci. U.S.A.">
        <title>Life cycle and functional genomics of the unicellular red alga Galdieria for elucidating algal and plant evolution and industrial use.</title>
        <authorList>
            <person name="Hirooka S."/>
            <person name="Itabashi T."/>
            <person name="Ichinose T.M."/>
            <person name="Onuma R."/>
            <person name="Fujiwara T."/>
            <person name="Yamashita S."/>
            <person name="Jong L.W."/>
            <person name="Tomita R."/>
            <person name="Iwane A.H."/>
            <person name="Miyagishima S.Y."/>
        </authorList>
    </citation>
    <scope>NUCLEOTIDE SEQUENCE</scope>
    <source>
        <strain evidence="14">NBRC 102759</strain>
    </source>
</reference>
<reference evidence="14" key="2">
    <citation type="submission" date="2022-01" db="EMBL/GenBank/DDBJ databases">
        <authorList>
            <person name="Hirooka S."/>
            <person name="Miyagishima S.Y."/>
        </authorList>
    </citation>
    <scope>NUCLEOTIDE SEQUENCE</scope>
    <source>
        <strain evidence="14">NBRC 102759</strain>
    </source>
</reference>
<keyword evidence="15" id="KW-1185">Reference proteome</keyword>
<dbReference type="InterPro" id="IPR003395">
    <property type="entry name" value="RecF/RecN/SMC_N"/>
</dbReference>
<dbReference type="OrthoDB" id="10255539at2759"/>
<dbReference type="AlphaFoldDB" id="A0A9C7UNX3"/>
<feature type="coiled-coil region" evidence="11">
    <location>
        <begin position="969"/>
        <end position="1010"/>
    </location>
</feature>
<evidence type="ECO:0000313" key="14">
    <source>
        <dbReference type="EMBL" id="GJQ10329.1"/>
    </source>
</evidence>
<evidence type="ECO:0000256" key="7">
    <source>
        <dbReference type="ARBA" id="ARBA00023054"/>
    </source>
</evidence>
<evidence type="ECO:0000256" key="3">
    <source>
        <dbReference type="ARBA" id="ARBA00022618"/>
    </source>
</evidence>